<evidence type="ECO:0000256" key="10">
    <source>
        <dbReference type="ARBA" id="ARBA00022884"/>
    </source>
</evidence>
<dbReference type="GO" id="GO:0000166">
    <property type="term" value="F:nucleotide binding"/>
    <property type="evidence" value="ECO:0007669"/>
    <property type="project" value="UniProtKB-KW"/>
</dbReference>
<dbReference type="SMR" id="A0A444YL04"/>
<dbReference type="InterPro" id="IPR014720">
    <property type="entry name" value="dsRBD_dom"/>
</dbReference>
<dbReference type="Pfam" id="PF00636">
    <property type="entry name" value="Ribonuclease_3"/>
    <property type="match status" value="2"/>
</dbReference>
<evidence type="ECO:0000256" key="5">
    <source>
        <dbReference type="ARBA" id="ARBA00022737"/>
    </source>
</evidence>
<keyword evidence="17" id="KW-1185">Reference proteome</keyword>
<dbReference type="STRING" id="3818.A0A444YL04"/>
<dbReference type="SUPFAM" id="SSF101690">
    <property type="entry name" value="PAZ domain"/>
    <property type="match status" value="1"/>
</dbReference>
<dbReference type="SMART" id="SM00358">
    <property type="entry name" value="DSRM"/>
    <property type="match status" value="1"/>
</dbReference>
<gene>
    <name evidence="16" type="ORF">Ahy_B06g081446</name>
</gene>
<feature type="domain" description="DRBM" evidence="13">
    <location>
        <begin position="677"/>
        <end position="745"/>
    </location>
</feature>
<dbReference type="Pfam" id="PF02170">
    <property type="entry name" value="PAZ"/>
    <property type="match status" value="1"/>
</dbReference>
<organism evidence="16 17">
    <name type="scientific">Arachis hypogaea</name>
    <name type="common">Peanut</name>
    <dbReference type="NCBI Taxonomy" id="3818"/>
    <lineage>
        <taxon>Eukaryota</taxon>
        <taxon>Viridiplantae</taxon>
        <taxon>Streptophyta</taxon>
        <taxon>Embryophyta</taxon>
        <taxon>Tracheophyta</taxon>
        <taxon>Spermatophyta</taxon>
        <taxon>Magnoliopsida</taxon>
        <taxon>eudicotyledons</taxon>
        <taxon>Gunneridae</taxon>
        <taxon>Pentapetalae</taxon>
        <taxon>rosids</taxon>
        <taxon>fabids</taxon>
        <taxon>Fabales</taxon>
        <taxon>Fabaceae</taxon>
        <taxon>Papilionoideae</taxon>
        <taxon>50 kb inversion clade</taxon>
        <taxon>dalbergioids sensu lato</taxon>
        <taxon>Dalbergieae</taxon>
        <taxon>Pterocarpus clade</taxon>
        <taxon>Arachis</taxon>
    </lineage>
</organism>
<evidence type="ECO:0000256" key="9">
    <source>
        <dbReference type="ARBA" id="ARBA00022842"/>
    </source>
</evidence>
<keyword evidence="6" id="KW-0547">Nucleotide-binding</keyword>
<accession>A0A444YL04</accession>
<dbReference type="PROSITE" id="PS00517">
    <property type="entry name" value="RNASE_3_1"/>
    <property type="match status" value="1"/>
</dbReference>
<dbReference type="GO" id="GO:0030422">
    <property type="term" value="P:siRNA processing"/>
    <property type="evidence" value="ECO:0007669"/>
    <property type="project" value="TreeGrafter"/>
</dbReference>
<evidence type="ECO:0000256" key="4">
    <source>
        <dbReference type="ARBA" id="ARBA00022723"/>
    </source>
</evidence>
<evidence type="ECO:0000256" key="7">
    <source>
        <dbReference type="ARBA" id="ARBA00022759"/>
    </source>
</evidence>
<evidence type="ECO:0000256" key="12">
    <source>
        <dbReference type="PROSITE-ProRule" id="PRU00266"/>
    </source>
</evidence>
<dbReference type="InterPro" id="IPR003100">
    <property type="entry name" value="PAZ_dom"/>
</dbReference>
<dbReference type="PROSITE" id="PS50142">
    <property type="entry name" value="RNASE_3_2"/>
    <property type="match status" value="2"/>
</dbReference>
<evidence type="ECO:0000259" key="13">
    <source>
        <dbReference type="PROSITE" id="PS50137"/>
    </source>
</evidence>
<dbReference type="AlphaFoldDB" id="A0A444YL04"/>
<dbReference type="SUPFAM" id="SSF69065">
    <property type="entry name" value="RNase III domain-like"/>
    <property type="match status" value="2"/>
</dbReference>
<dbReference type="GO" id="GO:0005634">
    <property type="term" value="C:nucleus"/>
    <property type="evidence" value="ECO:0007669"/>
    <property type="project" value="TreeGrafter"/>
</dbReference>
<dbReference type="CDD" id="cd00593">
    <property type="entry name" value="RIBOc"/>
    <property type="match status" value="2"/>
</dbReference>
<feature type="domain" description="RNase III" evidence="14">
    <location>
        <begin position="504"/>
        <end position="651"/>
    </location>
</feature>
<dbReference type="Proteomes" id="UP000289738">
    <property type="component" value="Chromosome B06"/>
</dbReference>
<dbReference type="PROSITE" id="PS50821">
    <property type="entry name" value="PAZ"/>
    <property type="match status" value="1"/>
</dbReference>
<evidence type="ECO:0000256" key="6">
    <source>
        <dbReference type="ARBA" id="ARBA00022741"/>
    </source>
</evidence>
<dbReference type="GO" id="GO:0005737">
    <property type="term" value="C:cytoplasm"/>
    <property type="evidence" value="ECO:0007669"/>
    <property type="project" value="TreeGrafter"/>
</dbReference>
<keyword evidence="10 12" id="KW-0694">RNA-binding</keyword>
<dbReference type="GO" id="GO:0004525">
    <property type="term" value="F:ribonuclease III activity"/>
    <property type="evidence" value="ECO:0007669"/>
    <property type="project" value="InterPro"/>
</dbReference>
<dbReference type="PANTHER" id="PTHR14950:SF70">
    <property type="entry name" value="ENDORIBONUCLEASE DICER HOMOLOG 2"/>
    <property type="match status" value="1"/>
</dbReference>
<feature type="domain" description="RNase III" evidence="14">
    <location>
        <begin position="331"/>
        <end position="464"/>
    </location>
</feature>
<evidence type="ECO:0000256" key="8">
    <source>
        <dbReference type="ARBA" id="ARBA00022801"/>
    </source>
</evidence>
<comment type="caution">
    <text evidence="16">The sequence shown here is derived from an EMBL/GenBank/DDBJ whole genome shotgun (WGS) entry which is preliminary data.</text>
</comment>
<evidence type="ECO:0000313" key="17">
    <source>
        <dbReference type="Proteomes" id="UP000289738"/>
    </source>
</evidence>
<dbReference type="Pfam" id="PF00035">
    <property type="entry name" value="dsrm"/>
    <property type="match status" value="1"/>
</dbReference>
<dbReference type="SMART" id="SM00949">
    <property type="entry name" value="PAZ"/>
    <property type="match status" value="1"/>
</dbReference>
<sequence length="750" mass="84888">MEHSGNNEPQPRYVPSELVNCSSNADCTVTYHCYLIELKQDYECNVSVQDIVLAMRTQLDSEIIANTQLFELSAQRGNISVNFRQVETIDLSPHEVQTCRRFQTTLLRILLHADVNPRDEFCFGDNPEIDYLLLPATAANQRLSNSVVDWNTISCVPFSYESTCDCKDHHADVMTINGLVCYCKLRNCVVTTPHNNEIYIIHGITDLNGNSPLKNGGKKAITYKDHFKNKHIELRFEHQPLLAGTSVFKVGNYLQKNRQKRMKEPSMGSYELPPELCNIIMSPISIRTIYSFTFVPSIMHRLESLLIAFNLKKMLSDHCTQNDIPIIKVLQAITTKECQEVFDYDSLETLGDSFLKYAATQQLFKTKQNLREGPLTEERKNMISNAQLFKLGCSSRLQGFIRKETLNPKQWIIPGDKSEDLSLKEVCASSRTRVYACGRKTNMENKVVADVVEALIGAFLSSSTVSRGEEDAMAFMNWIGIEVDTNIIPYQSHISIPLENLDKLLESESLLNYTFKDPYLLVEALTHGSYKRPGVPSSYQRLEFLGDAVLDYCITQHFYTEYPDASSEFLTVMRTISVNNECYAISAIKVKLHEHILHNSQELDKQIADTVNVVEKLNLKSTFGWELETSFPHVVADVMESVAGAIYVDSGYSKEAVFRSIRPLLEPLVTPETARLHPIGQLHELCQKENYKRTKTLVSRSNGEASVKVEVKANNGITNKFTAKAANEKTAEKLASKEVLQKLLKVLNKL</sequence>
<dbReference type="InterPro" id="IPR036085">
    <property type="entry name" value="PAZ_dom_sf"/>
</dbReference>
<dbReference type="PANTHER" id="PTHR14950">
    <property type="entry name" value="DICER-RELATED"/>
    <property type="match status" value="1"/>
</dbReference>
<dbReference type="SMART" id="SM00535">
    <property type="entry name" value="RIBOc"/>
    <property type="match status" value="2"/>
</dbReference>
<dbReference type="PROSITE" id="PS50137">
    <property type="entry name" value="DS_RBD"/>
    <property type="match status" value="1"/>
</dbReference>
<name>A0A444YL04_ARAHY</name>
<dbReference type="SUPFAM" id="SSF54768">
    <property type="entry name" value="dsRNA-binding domain-like"/>
    <property type="match status" value="1"/>
</dbReference>
<keyword evidence="4" id="KW-0479">Metal-binding</keyword>
<dbReference type="FunFam" id="1.10.1520.10:FF:000004">
    <property type="entry name" value="Endoribonuclease dicer-like 1"/>
    <property type="match status" value="1"/>
</dbReference>
<keyword evidence="11" id="KW-0464">Manganese</keyword>
<evidence type="ECO:0000256" key="3">
    <source>
        <dbReference type="ARBA" id="ARBA00022722"/>
    </source>
</evidence>
<keyword evidence="9" id="KW-0460">Magnesium</keyword>
<feature type="domain" description="PAZ" evidence="15">
    <location>
        <begin position="175"/>
        <end position="281"/>
    </location>
</feature>
<dbReference type="Gene3D" id="1.10.1520.10">
    <property type="entry name" value="Ribonuclease III domain"/>
    <property type="match status" value="2"/>
</dbReference>
<dbReference type="EMBL" id="SDMP01000016">
    <property type="protein sequence ID" value="RYR02643.1"/>
    <property type="molecule type" value="Genomic_DNA"/>
</dbReference>
<dbReference type="Gramene" id="arahy.Tifrunner.gnm2.ann2.Ah16g156100.1">
    <property type="protein sequence ID" value="arahy.Tifrunner.gnm2.ann2.Ah16g156100.1-CDS"/>
    <property type="gene ID" value="arahy.Tifrunner.gnm2.ann2.Ah16g156100"/>
</dbReference>
<keyword evidence="5" id="KW-0677">Repeat</keyword>
<evidence type="ECO:0000256" key="2">
    <source>
        <dbReference type="ARBA" id="ARBA00001946"/>
    </source>
</evidence>
<keyword evidence="3" id="KW-0540">Nuclease</keyword>
<protein>
    <submittedName>
        <fullName evidence="16">Uncharacterized protein</fullName>
    </submittedName>
</protein>
<dbReference type="GO" id="GO:0046872">
    <property type="term" value="F:metal ion binding"/>
    <property type="evidence" value="ECO:0007669"/>
    <property type="project" value="UniProtKB-KW"/>
</dbReference>
<evidence type="ECO:0000259" key="14">
    <source>
        <dbReference type="PROSITE" id="PS50142"/>
    </source>
</evidence>
<proteinExistence type="predicted"/>
<evidence type="ECO:0000259" key="15">
    <source>
        <dbReference type="PROSITE" id="PS50821"/>
    </source>
</evidence>
<dbReference type="Gene3D" id="3.30.160.20">
    <property type="match status" value="1"/>
</dbReference>
<keyword evidence="8" id="KW-0378">Hydrolase</keyword>
<dbReference type="OrthoDB" id="6513042at2759"/>
<keyword evidence="7" id="KW-0255">Endonuclease</keyword>
<dbReference type="GO" id="GO:0003723">
    <property type="term" value="F:RNA binding"/>
    <property type="evidence" value="ECO:0007669"/>
    <property type="project" value="UniProtKB-UniRule"/>
</dbReference>
<evidence type="ECO:0000256" key="11">
    <source>
        <dbReference type="ARBA" id="ARBA00023211"/>
    </source>
</evidence>
<comment type="cofactor">
    <cofactor evidence="1">
        <name>Mn(2+)</name>
        <dbReference type="ChEBI" id="CHEBI:29035"/>
    </cofactor>
</comment>
<dbReference type="InterPro" id="IPR000999">
    <property type="entry name" value="RNase_III_dom"/>
</dbReference>
<dbReference type="InterPro" id="IPR036389">
    <property type="entry name" value="RNase_III_sf"/>
</dbReference>
<evidence type="ECO:0000256" key="1">
    <source>
        <dbReference type="ARBA" id="ARBA00001936"/>
    </source>
</evidence>
<dbReference type="Gene3D" id="2.170.260.10">
    <property type="entry name" value="paz domain"/>
    <property type="match status" value="1"/>
</dbReference>
<comment type="cofactor">
    <cofactor evidence="2">
        <name>Mg(2+)</name>
        <dbReference type="ChEBI" id="CHEBI:18420"/>
    </cofactor>
</comment>
<evidence type="ECO:0000313" key="16">
    <source>
        <dbReference type="EMBL" id="RYR02643.1"/>
    </source>
</evidence>
<reference evidence="16 17" key="1">
    <citation type="submission" date="2019-01" db="EMBL/GenBank/DDBJ databases">
        <title>Sequencing of cultivated peanut Arachis hypogaea provides insights into genome evolution and oil improvement.</title>
        <authorList>
            <person name="Chen X."/>
        </authorList>
    </citation>
    <scope>NUCLEOTIDE SEQUENCE [LARGE SCALE GENOMIC DNA]</scope>
    <source>
        <strain evidence="17">cv. Fuhuasheng</strain>
        <tissue evidence="16">Leaves</tissue>
    </source>
</reference>